<keyword evidence="3" id="KW-1185">Reference proteome</keyword>
<dbReference type="Proteomes" id="UP000294927">
    <property type="component" value="Unassembled WGS sequence"/>
</dbReference>
<keyword evidence="1" id="KW-0732">Signal</keyword>
<evidence type="ECO:0000256" key="1">
    <source>
        <dbReference type="SAM" id="SignalP"/>
    </source>
</evidence>
<gene>
    <name evidence="2" type="ORF">CLV71_112114</name>
</gene>
<dbReference type="EMBL" id="SOCP01000012">
    <property type="protein sequence ID" value="TDV45447.1"/>
    <property type="molecule type" value="Genomic_DNA"/>
</dbReference>
<dbReference type="PROSITE" id="PS51257">
    <property type="entry name" value="PROKAR_LIPOPROTEIN"/>
    <property type="match status" value="1"/>
</dbReference>
<protein>
    <recommendedName>
        <fullName evidence="4">SurA-like protein</fullName>
    </recommendedName>
</protein>
<evidence type="ECO:0008006" key="4">
    <source>
        <dbReference type="Google" id="ProtNLM"/>
    </source>
</evidence>
<dbReference type="AlphaFoldDB" id="A0A4R7V962"/>
<evidence type="ECO:0000313" key="3">
    <source>
        <dbReference type="Proteomes" id="UP000294927"/>
    </source>
</evidence>
<dbReference type="OrthoDB" id="5175106at2"/>
<accession>A0A4R7V962</accession>
<dbReference type="RefSeq" id="WP_133906169.1">
    <property type="nucleotide sequence ID" value="NZ_SOCP01000012.1"/>
</dbReference>
<name>A0A4R7V962_9PSEU</name>
<organism evidence="2 3">
    <name type="scientific">Actinophytocola oryzae</name>
    <dbReference type="NCBI Taxonomy" id="502181"/>
    <lineage>
        <taxon>Bacteria</taxon>
        <taxon>Bacillati</taxon>
        <taxon>Actinomycetota</taxon>
        <taxon>Actinomycetes</taxon>
        <taxon>Pseudonocardiales</taxon>
        <taxon>Pseudonocardiaceae</taxon>
    </lineage>
</organism>
<sequence>MTSVLSRVVAPFAAVAVLVATLSACGTGPSQVNSAVILGDHVISVDEVQSLVDKVVKEPAARSLAQQHKLDLVAREAVSQLIVHDVLGVVAKREGVKVDQDLLSDLRSQNPFDQKLSADSSVPTEQLVPELVYRARGFDAYANDQLLLDALARAHIGRDSASYSLVSIENGDEARDLAEKVAANPGDAASLMRAAAAKAGAEPQINQDTGQTPDGVYLSAPDNSVFVLPASQGASGGSGFQVVQVLSTKTAATMSPDIDLSQVDGSQLPALGRYVLRPYVMGQDLRISPRYGVWNDVTLTVVPKNEADVSGFVVRPTSDKS</sequence>
<proteinExistence type="predicted"/>
<reference evidence="2 3" key="1">
    <citation type="submission" date="2019-03" db="EMBL/GenBank/DDBJ databases">
        <title>Genomic Encyclopedia of Archaeal and Bacterial Type Strains, Phase II (KMG-II): from individual species to whole genera.</title>
        <authorList>
            <person name="Goeker M."/>
        </authorList>
    </citation>
    <scope>NUCLEOTIDE SEQUENCE [LARGE SCALE GENOMIC DNA]</scope>
    <source>
        <strain evidence="2 3">DSM 45499</strain>
    </source>
</reference>
<comment type="caution">
    <text evidence="2">The sequence shown here is derived from an EMBL/GenBank/DDBJ whole genome shotgun (WGS) entry which is preliminary data.</text>
</comment>
<feature type="chain" id="PRO_5039564414" description="SurA-like protein" evidence="1">
    <location>
        <begin position="27"/>
        <end position="321"/>
    </location>
</feature>
<evidence type="ECO:0000313" key="2">
    <source>
        <dbReference type="EMBL" id="TDV45447.1"/>
    </source>
</evidence>
<feature type="signal peptide" evidence="1">
    <location>
        <begin position="1"/>
        <end position="26"/>
    </location>
</feature>